<feature type="region of interest" description="Disordered" evidence="1">
    <location>
        <begin position="455"/>
        <end position="483"/>
    </location>
</feature>
<dbReference type="VEuPathDB" id="CryptoDB:Cvel_25286"/>
<dbReference type="EMBL" id="CDMZ01002030">
    <property type="protein sequence ID" value="CEM40408.1"/>
    <property type="molecule type" value="Genomic_DNA"/>
</dbReference>
<dbReference type="PhylomeDB" id="A0A0G4H9F0"/>
<reference evidence="2" key="1">
    <citation type="submission" date="2014-11" db="EMBL/GenBank/DDBJ databases">
        <authorList>
            <person name="Otto D Thomas"/>
            <person name="Naeem Raeece"/>
        </authorList>
    </citation>
    <scope>NUCLEOTIDE SEQUENCE</scope>
</reference>
<feature type="region of interest" description="Disordered" evidence="1">
    <location>
        <begin position="132"/>
        <end position="158"/>
    </location>
</feature>
<protein>
    <recommendedName>
        <fullName evidence="3">Reverse transcriptase Ty1/copia-type domain-containing protein</fullName>
    </recommendedName>
</protein>
<name>A0A0G4H9F0_9ALVE</name>
<evidence type="ECO:0000256" key="1">
    <source>
        <dbReference type="SAM" id="MobiDB-lite"/>
    </source>
</evidence>
<feature type="compositionally biased region" description="Basic and acidic residues" evidence="1">
    <location>
        <begin position="471"/>
        <end position="483"/>
    </location>
</feature>
<dbReference type="AlphaFoldDB" id="A0A0G4H9F0"/>
<accession>A0A0G4H9F0</accession>
<organism evidence="2">
    <name type="scientific">Chromera velia CCMP2878</name>
    <dbReference type="NCBI Taxonomy" id="1169474"/>
    <lineage>
        <taxon>Eukaryota</taxon>
        <taxon>Sar</taxon>
        <taxon>Alveolata</taxon>
        <taxon>Colpodellida</taxon>
        <taxon>Chromeraceae</taxon>
        <taxon>Chromera</taxon>
    </lineage>
</organism>
<evidence type="ECO:0000313" key="2">
    <source>
        <dbReference type="EMBL" id="CEM40408.1"/>
    </source>
</evidence>
<evidence type="ECO:0008006" key="3">
    <source>
        <dbReference type="Google" id="ProtNLM"/>
    </source>
</evidence>
<proteinExistence type="predicted"/>
<gene>
    <name evidence="2" type="ORF">Cvel_25286</name>
</gene>
<sequence>MDQVDNILLLAVTLVNRLPSARAPYQSPYERITGMSFLPACVEETMKGELWPRMKESNLKTAEAFREGDLVLFRHPLRKFGNVEEEWKPYTIVSRLSPTRYQLKPRRACDRSYEGYEIDAHISAMRVMPEKMKERLESSDSTQAETKEEGKERGRRKGKVKLQDKRFVVWKSNEKKQLFLGKVFQEKRTKLLVHYYGSYGRGLLADRIYRPAVKRKGEQAVMFISKKRKGLEPDVYEVEKDEITIERAQLQENEKLAQGTVEEILKDYVEEKEFALSTTIEEPAFNGNASFLVSGLLSHLGISTASTDDHQAVESALLTATTHQKVKYSELTQTQKAKCDEARRNEFAKLMKYQTYEPVRRDQVPEGKLGWEASPLTGVFWKKKAGRVVRLLSQYVDDLIVVFLDGSVSEMVTEIAEVVECKEPERLGRYVGSDYEILPNGRIWCSQKQYVESISGEQSKTPTQPLPSGVNREEDKSETLDAEGHKRYRQLLGELSYAAHCT</sequence>